<dbReference type="AlphaFoldDB" id="A0A4P8XGM0"/>
<reference evidence="1 2" key="1">
    <citation type="submission" date="2019-05" db="EMBL/GenBank/DDBJ databases">
        <authorList>
            <person name="Chen C."/>
        </authorList>
    </citation>
    <scope>NUCLEOTIDE SEQUENCE [LARGE SCALE GENOMIC DNA]</scope>
    <source>
        <strain evidence="1 2">HB172198</strain>
    </source>
</reference>
<dbReference type="KEGG" id="palo:E6C60_0927"/>
<accession>A0A4P8XGM0</accession>
<protein>
    <submittedName>
        <fullName evidence="1">Wall-associated protein</fullName>
    </submittedName>
</protein>
<proteinExistence type="predicted"/>
<evidence type="ECO:0000313" key="1">
    <source>
        <dbReference type="EMBL" id="QCT01647.1"/>
    </source>
</evidence>
<dbReference type="InterPro" id="IPR022385">
    <property type="entry name" value="Rhs_assc_core"/>
</dbReference>
<gene>
    <name evidence="1" type="ORF">E6C60_0927</name>
</gene>
<keyword evidence="2" id="KW-1185">Reference proteome</keyword>
<dbReference type="EMBL" id="CP040396">
    <property type="protein sequence ID" value="QCT01647.1"/>
    <property type="molecule type" value="Genomic_DNA"/>
</dbReference>
<name>A0A4P8XGM0_9BACL</name>
<dbReference type="Proteomes" id="UP000300879">
    <property type="component" value="Chromosome"/>
</dbReference>
<dbReference type="Gene3D" id="2.180.10.10">
    <property type="entry name" value="RHS repeat-associated core"/>
    <property type="match status" value="1"/>
</dbReference>
<dbReference type="NCBIfam" id="TIGR03696">
    <property type="entry name" value="Rhs_assc_core"/>
    <property type="match status" value="1"/>
</dbReference>
<evidence type="ECO:0000313" key="2">
    <source>
        <dbReference type="Proteomes" id="UP000300879"/>
    </source>
</evidence>
<sequence length="142" mass="16459">MKHEGTTRQPFAYNGRDGVQIDINGLYTMRARYYNPDIKRFMNRDALRGKVSLGLNMNRFAHVNGNPVTFVDPLGLDAIQAGKSKGTGKEYKKYKFVEYNGTTRVNGEERDISRRVFQRVDIDYKRIDPDTGKTNFQLMKKR</sequence>
<organism evidence="1 2">
    <name type="scientific">Paenibacillus algicola</name>
    <dbReference type="NCBI Taxonomy" id="2565926"/>
    <lineage>
        <taxon>Bacteria</taxon>
        <taxon>Bacillati</taxon>
        <taxon>Bacillota</taxon>
        <taxon>Bacilli</taxon>
        <taxon>Bacillales</taxon>
        <taxon>Paenibacillaceae</taxon>
        <taxon>Paenibacillus</taxon>
    </lineage>
</organism>